<dbReference type="EMBL" id="JAACJM010000002">
    <property type="protein sequence ID" value="KAF5374259.1"/>
    <property type="molecule type" value="Genomic_DNA"/>
</dbReference>
<comment type="caution">
    <text evidence="3">The sequence shown here is derived from an EMBL/GenBank/DDBJ whole genome shotgun (WGS) entry which is preliminary data.</text>
</comment>
<dbReference type="OrthoDB" id="3242409at2759"/>
<dbReference type="AlphaFoldDB" id="A0A8H5LYP2"/>
<evidence type="ECO:0000313" key="4">
    <source>
        <dbReference type="Proteomes" id="UP000559256"/>
    </source>
</evidence>
<gene>
    <name evidence="3" type="ORF">D9758_004700</name>
</gene>
<protein>
    <recommendedName>
        <fullName evidence="2">DUF6533 domain-containing protein</fullName>
    </recommendedName>
</protein>
<dbReference type="Pfam" id="PF20151">
    <property type="entry name" value="DUF6533"/>
    <property type="match status" value="1"/>
</dbReference>
<feature type="domain" description="DUF6533" evidence="2">
    <location>
        <begin position="53"/>
        <end position="92"/>
    </location>
</feature>
<evidence type="ECO:0000256" key="1">
    <source>
        <dbReference type="SAM" id="Phobius"/>
    </source>
</evidence>
<organism evidence="3 4">
    <name type="scientific">Tetrapyrgos nigripes</name>
    <dbReference type="NCBI Taxonomy" id="182062"/>
    <lineage>
        <taxon>Eukaryota</taxon>
        <taxon>Fungi</taxon>
        <taxon>Dikarya</taxon>
        <taxon>Basidiomycota</taxon>
        <taxon>Agaricomycotina</taxon>
        <taxon>Agaricomycetes</taxon>
        <taxon>Agaricomycetidae</taxon>
        <taxon>Agaricales</taxon>
        <taxon>Marasmiineae</taxon>
        <taxon>Marasmiaceae</taxon>
        <taxon>Tetrapyrgos</taxon>
    </lineage>
</organism>
<feature type="transmembrane region" description="Helical" evidence="1">
    <location>
        <begin position="44"/>
        <end position="63"/>
    </location>
</feature>
<keyword evidence="1" id="KW-1133">Transmembrane helix</keyword>
<accession>A0A8H5LYP2</accession>
<keyword evidence="1" id="KW-0812">Transmembrane</keyword>
<reference evidence="3 4" key="1">
    <citation type="journal article" date="2020" name="ISME J.">
        <title>Uncovering the hidden diversity of litter-decomposition mechanisms in mushroom-forming fungi.</title>
        <authorList>
            <person name="Floudas D."/>
            <person name="Bentzer J."/>
            <person name="Ahren D."/>
            <person name="Johansson T."/>
            <person name="Persson P."/>
            <person name="Tunlid A."/>
        </authorList>
    </citation>
    <scope>NUCLEOTIDE SEQUENCE [LARGE SCALE GENOMIC DNA]</scope>
    <source>
        <strain evidence="3 4">CBS 291.85</strain>
    </source>
</reference>
<proteinExistence type="predicted"/>
<dbReference type="Proteomes" id="UP000559256">
    <property type="component" value="Unassembled WGS sequence"/>
</dbReference>
<keyword evidence="4" id="KW-1185">Reference proteome</keyword>
<name>A0A8H5LYP2_9AGAR</name>
<keyword evidence="1" id="KW-0472">Membrane</keyword>
<evidence type="ECO:0000259" key="2">
    <source>
        <dbReference type="Pfam" id="PF20151"/>
    </source>
</evidence>
<dbReference type="InterPro" id="IPR045340">
    <property type="entry name" value="DUF6533"/>
</dbReference>
<evidence type="ECO:0000313" key="3">
    <source>
        <dbReference type="EMBL" id="KAF5374259.1"/>
    </source>
</evidence>
<sequence>MDQGSNPGVDIVGIEGQIFVAQWGTFLMRTDANTLPIRRMVHRYMYLLGINAIFIAILFWDYIITFGDEVKYIWTRPKILSSYCFLIIRYLGDGECHVLCVQAACYACEYNHILRFRGLQHRTPIDIHI</sequence>